<dbReference type="Gene3D" id="3.40.50.800">
    <property type="entry name" value="Anticodon-binding domain"/>
    <property type="match status" value="1"/>
</dbReference>
<organism evidence="1">
    <name type="scientific">Apis mellifera</name>
    <name type="common">Honeybee</name>
    <dbReference type="NCBI Taxonomy" id="7460"/>
    <lineage>
        <taxon>Eukaryota</taxon>
        <taxon>Metazoa</taxon>
        <taxon>Ecdysozoa</taxon>
        <taxon>Arthropoda</taxon>
        <taxon>Hexapoda</taxon>
        <taxon>Insecta</taxon>
        <taxon>Pterygota</taxon>
        <taxon>Neoptera</taxon>
        <taxon>Endopterygota</taxon>
        <taxon>Hymenoptera</taxon>
        <taxon>Apocrita</taxon>
        <taxon>Aculeata</taxon>
        <taxon>Apoidea</taxon>
        <taxon>Anthophila</taxon>
        <taxon>Apidae</taxon>
        <taxon>Apis</taxon>
    </lineage>
</organism>
<reference evidence="1" key="1">
    <citation type="submission" date="2021-01" db="UniProtKB">
        <authorList>
            <consortium name="EnsemblMetazoa"/>
        </authorList>
    </citation>
    <scope>IDENTIFICATION</scope>
    <source>
        <strain evidence="1">DH4</strain>
    </source>
</reference>
<dbReference type="InterPro" id="IPR036621">
    <property type="entry name" value="Anticodon-bd_dom_sf"/>
</dbReference>
<reference evidence="3" key="2">
    <citation type="submission" date="2025-04" db="UniProtKB">
        <authorList>
            <consortium name="RefSeq"/>
        </authorList>
    </citation>
    <scope>IDENTIFICATION</scope>
    <source>
        <strain evidence="3">DH4</strain>
        <tissue evidence="3">Whole body</tissue>
    </source>
</reference>
<dbReference type="AlphaFoldDB" id="A0A7M7G9S8"/>
<dbReference type="SUPFAM" id="SSF55681">
    <property type="entry name" value="Class II aaRS and biotin synthetases"/>
    <property type="match status" value="1"/>
</dbReference>
<gene>
    <name evidence="1" type="primary">100576960</name>
    <name evidence="3" type="synonym">LOC100576960</name>
</gene>
<evidence type="ECO:0000313" key="1">
    <source>
        <dbReference type="EnsemblMetazoa" id="XP_003250450"/>
    </source>
</evidence>
<dbReference type="KEGG" id="ame:100576960"/>
<dbReference type="SUPFAM" id="SSF52954">
    <property type="entry name" value="Class II aaRS ABD-related"/>
    <property type="match status" value="1"/>
</dbReference>
<protein>
    <submittedName>
        <fullName evidence="3">DNA polymerase subunit gamma-2, mitochondrial</fullName>
    </submittedName>
</protein>
<evidence type="ECO:0000313" key="2">
    <source>
        <dbReference type="Proteomes" id="UP000005203"/>
    </source>
</evidence>
<name>A0A7M7G9S8_APIME</name>
<dbReference type="InterPro" id="IPR045864">
    <property type="entry name" value="aa-tRNA-synth_II/BPL/LPL"/>
</dbReference>
<evidence type="ECO:0000313" key="3">
    <source>
        <dbReference type="RefSeq" id="XP_003250450.1"/>
    </source>
</evidence>
<accession>A0A8B6XXB6</accession>
<dbReference type="OrthoDB" id="5394539at2759"/>
<dbReference type="EnsemblMetazoa" id="XM_003250402">
    <property type="protein sequence ID" value="XP_003250450"/>
    <property type="gene ID" value="LOC100576960"/>
</dbReference>
<proteinExistence type="predicted"/>
<keyword evidence="2" id="KW-1185">Reference proteome</keyword>
<sequence length="322" mass="37475">MNIANILKELSPHFINFTTQGLKYGPQGKMLLKNLEEQWFLHCITMSRYNMFLSDEFNDSINFITKTKMSDIPFGLATIKNVKYQWDSNIATTIQKSNSHRVAETAIFNDAETKDLFYKIQKERKIWWRKLAQNPSRFKLSEVKKIKNYTIVDIEAQFSFGNLILERITYHTDVQKLFSQVNSKKDFINIQMVEQRMSLDWGCLALLCDICDMNNSTTMHLHSKLAPHKVAFHIKKLNDKENIQNDDLNRFVLYLNNILRTKGLNTILTSSEKIIDTCLVPFIISVNTTSLENGIIYIKDRVTTLSEAIHVTDLVKYISLRC</sequence>
<dbReference type="Gene3D" id="3.30.930.10">
    <property type="entry name" value="Bira Bifunctional Protein, Domain 2"/>
    <property type="match status" value="1"/>
</dbReference>
<dbReference type="RefSeq" id="XP_003250450.1">
    <property type="nucleotide sequence ID" value="XM_003250402.4"/>
</dbReference>
<dbReference type="Proteomes" id="UP000005203">
    <property type="component" value="Linkage group LG7"/>
</dbReference>
<accession>A0A7M7G9S8</accession>
<dbReference type="OMA" id="YQAIDIR"/>